<protein>
    <submittedName>
        <fullName evidence="1">Uncharacterized protein</fullName>
    </submittedName>
</protein>
<proteinExistence type="predicted"/>
<organism evidence="1 2">
    <name type="scientific">Lithospermum erythrorhizon</name>
    <name type="common">Purple gromwell</name>
    <name type="synonym">Lithospermum officinale var. erythrorhizon</name>
    <dbReference type="NCBI Taxonomy" id="34254"/>
    <lineage>
        <taxon>Eukaryota</taxon>
        <taxon>Viridiplantae</taxon>
        <taxon>Streptophyta</taxon>
        <taxon>Embryophyta</taxon>
        <taxon>Tracheophyta</taxon>
        <taxon>Spermatophyta</taxon>
        <taxon>Magnoliopsida</taxon>
        <taxon>eudicotyledons</taxon>
        <taxon>Gunneridae</taxon>
        <taxon>Pentapetalae</taxon>
        <taxon>asterids</taxon>
        <taxon>lamiids</taxon>
        <taxon>Boraginales</taxon>
        <taxon>Boraginaceae</taxon>
        <taxon>Boraginoideae</taxon>
        <taxon>Lithospermeae</taxon>
        <taxon>Lithospermum</taxon>
    </lineage>
</organism>
<name>A0AAV3R0C1_LITER</name>
<comment type="caution">
    <text evidence="1">The sequence shown here is derived from an EMBL/GenBank/DDBJ whole genome shotgun (WGS) entry which is preliminary data.</text>
</comment>
<evidence type="ECO:0000313" key="2">
    <source>
        <dbReference type="Proteomes" id="UP001454036"/>
    </source>
</evidence>
<keyword evidence="2" id="KW-1185">Reference proteome</keyword>
<accession>A0AAV3R0C1</accession>
<dbReference type="EMBL" id="BAABME010006556">
    <property type="protein sequence ID" value="GAA0168681.1"/>
    <property type="molecule type" value="Genomic_DNA"/>
</dbReference>
<sequence length="148" mass="16656">MCSLFPTEHAVIGARGAEGIRNLHGQFYTTIGWSINRFLKRKHQSLIPSLVSPEFAYIALVKPQHLLIMELPPSSPTTYKPAGPSALPFTDPPCLLSLFITIIQFIHSLLKNKFYCSLILSEAESFVKNILMHVCHFKNCPVLKFSEN</sequence>
<gene>
    <name evidence="1" type="ORF">LIER_23343</name>
</gene>
<dbReference type="AlphaFoldDB" id="A0AAV3R0C1"/>
<evidence type="ECO:0000313" key="1">
    <source>
        <dbReference type="EMBL" id="GAA0168681.1"/>
    </source>
</evidence>
<dbReference type="Proteomes" id="UP001454036">
    <property type="component" value="Unassembled WGS sequence"/>
</dbReference>
<reference evidence="1 2" key="1">
    <citation type="submission" date="2024-01" db="EMBL/GenBank/DDBJ databases">
        <title>The complete chloroplast genome sequence of Lithospermum erythrorhizon: insights into the phylogenetic relationship among Boraginaceae species and the maternal lineages of purple gromwells.</title>
        <authorList>
            <person name="Okada T."/>
            <person name="Watanabe K."/>
        </authorList>
    </citation>
    <scope>NUCLEOTIDE SEQUENCE [LARGE SCALE GENOMIC DNA]</scope>
</reference>